<dbReference type="InterPro" id="IPR000008">
    <property type="entry name" value="C2_dom"/>
</dbReference>
<dbReference type="Pfam" id="PF00168">
    <property type="entry name" value="C2"/>
    <property type="match status" value="1"/>
</dbReference>
<dbReference type="SUPFAM" id="SSF52540">
    <property type="entry name" value="P-loop containing nucleoside triphosphate hydrolases"/>
    <property type="match status" value="1"/>
</dbReference>
<evidence type="ECO:0000259" key="2">
    <source>
        <dbReference type="PROSITE" id="PS50004"/>
    </source>
</evidence>
<dbReference type="InterPro" id="IPR027417">
    <property type="entry name" value="P-loop_NTPase"/>
</dbReference>
<dbReference type="PROSITE" id="PS50004">
    <property type="entry name" value="C2"/>
    <property type="match status" value="1"/>
</dbReference>
<dbReference type="PANTHER" id="PTHR10039:SF17">
    <property type="entry name" value="FUNGAL STAND N-TERMINAL GOODBYE DOMAIN-CONTAINING PROTEIN-RELATED"/>
    <property type="match status" value="1"/>
</dbReference>
<dbReference type="Pfam" id="PF24883">
    <property type="entry name" value="NPHP3_N"/>
    <property type="match status" value="1"/>
</dbReference>
<proteinExistence type="predicted"/>
<dbReference type="InterPro" id="IPR035892">
    <property type="entry name" value="C2_domain_sf"/>
</dbReference>
<evidence type="ECO:0000256" key="1">
    <source>
        <dbReference type="ARBA" id="ARBA00022737"/>
    </source>
</evidence>
<dbReference type="CDD" id="cd00030">
    <property type="entry name" value="C2"/>
    <property type="match status" value="1"/>
</dbReference>
<name>A0A4S4M553_9APHY</name>
<dbReference type="Gene3D" id="3.40.50.300">
    <property type="entry name" value="P-loop containing nucleotide triphosphate hydrolases"/>
    <property type="match status" value="1"/>
</dbReference>
<evidence type="ECO:0000313" key="4">
    <source>
        <dbReference type="Proteomes" id="UP000308730"/>
    </source>
</evidence>
<organism evidence="3 4">
    <name type="scientific">Antrodiella citrinella</name>
    <dbReference type="NCBI Taxonomy" id="2447956"/>
    <lineage>
        <taxon>Eukaryota</taxon>
        <taxon>Fungi</taxon>
        <taxon>Dikarya</taxon>
        <taxon>Basidiomycota</taxon>
        <taxon>Agaricomycotina</taxon>
        <taxon>Agaricomycetes</taxon>
        <taxon>Polyporales</taxon>
        <taxon>Steccherinaceae</taxon>
        <taxon>Antrodiella</taxon>
    </lineage>
</organism>
<keyword evidence="1" id="KW-0677">Repeat</keyword>
<feature type="domain" description="C2" evidence="2">
    <location>
        <begin position="1"/>
        <end position="108"/>
    </location>
</feature>
<keyword evidence="4" id="KW-1185">Reference proteome</keyword>
<dbReference type="Proteomes" id="UP000308730">
    <property type="component" value="Unassembled WGS sequence"/>
</dbReference>
<dbReference type="Gene3D" id="2.60.40.150">
    <property type="entry name" value="C2 domain"/>
    <property type="match status" value="1"/>
</dbReference>
<dbReference type="SMART" id="SM00239">
    <property type="entry name" value="C2"/>
    <property type="match status" value="1"/>
</dbReference>
<reference evidence="3 4" key="1">
    <citation type="submission" date="2019-02" db="EMBL/GenBank/DDBJ databases">
        <title>Genome sequencing of the rare red list fungi Antrodiella citrinella (Flaviporus citrinellus).</title>
        <authorList>
            <person name="Buettner E."/>
            <person name="Kellner H."/>
        </authorList>
    </citation>
    <scope>NUCLEOTIDE SEQUENCE [LARGE SCALE GENOMIC DNA]</scope>
    <source>
        <strain evidence="3 4">DSM 108506</strain>
    </source>
</reference>
<dbReference type="PANTHER" id="PTHR10039">
    <property type="entry name" value="AMELOGENIN"/>
    <property type="match status" value="1"/>
</dbReference>
<protein>
    <recommendedName>
        <fullName evidence="2">C2 domain-containing protein</fullName>
    </recommendedName>
</protein>
<accession>A0A4S4M553</accession>
<sequence length="842" mass="92936">MFAKLNIISAAELTPRQSCIPSLPNCYVRVVAGGAERETGVVERSDDPLWKEEFMVPVKGDDMSVDIQLWHKSTVPLRSYKIGGIEILWPDLLKLQFAQQGKPIRLSLTRKKIKGDVGHVLLTAAEVDDTSAGKTAVKSADGETRLAKLDVLNDDMVGLLQSVANKLNDFTGMLNNLSQLHPLASVAFGIVANVVKAINAQVSRDIEIIGLIKIMDEANSFLGDFRGMQDITPRLTGFVSATLKQTVECSSFIREYCHVGFMTRLAQQSFNSSSAAKIVTFKKAFQDLQSLRVEGATVQSVVVSYRVLDVASAIRRDQVLERLRAANMDTSGRPSCLPNTRIQFQKDLTNWVMTPSEQNILYLYGVTGSGKSTLATTVANFFRELHRLGAFLFFSRKPPHTTEPSGVIRTLAAQLALFDARIGQAIASAIEQYPGATEGPLASQFKELLVKPLNTLDVDVFTKDGHAMSSEGPILIVLDALDECGDTASRAELMDVLVKHTSELPSWLRFIFTSRPDKDISLAMESCPNVFRTPLDVKNPANIADVAAYVRNTLGAIRTAPKNRNLGLGSDWPGEDAIRELSRRAAGLFVWATTACSFIDSHNPRTPLNALLKGGTASAPEEALAELYETTLETVGDWKDPEFSSGFRTILGAIAVAEEPLKADTIDEVLGHPNALPSIHTIESLGCVLTWTSNHPIRIVHPSFHDYITSTRCKDYPWYIDVSLHRRTLGVNCLYHVAEYLTRNPGKIGGLKSRDTARRDLSAGLQHAFRFWVEYVCTITDDVGVLAGDVATMLVSTRFLDWCTIVDIIWTRYIALDLTYKLLTWVKVRLPSFISRSRPLYS</sequence>
<gene>
    <name evidence="3" type="ORF">EUX98_g8607</name>
</gene>
<comment type="caution">
    <text evidence="3">The sequence shown here is derived from an EMBL/GenBank/DDBJ whole genome shotgun (WGS) entry which is preliminary data.</text>
</comment>
<evidence type="ECO:0000313" key="3">
    <source>
        <dbReference type="EMBL" id="THH20304.1"/>
    </source>
</evidence>
<dbReference type="AlphaFoldDB" id="A0A4S4M553"/>
<dbReference type="InterPro" id="IPR056884">
    <property type="entry name" value="NPHP3-like_N"/>
</dbReference>
<dbReference type="SUPFAM" id="SSF49562">
    <property type="entry name" value="C2 domain (Calcium/lipid-binding domain, CaLB)"/>
    <property type="match status" value="1"/>
</dbReference>
<dbReference type="EMBL" id="SGPM01000497">
    <property type="protein sequence ID" value="THH20304.1"/>
    <property type="molecule type" value="Genomic_DNA"/>
</dbReference>
<dbReference type="OrthoDB" id="3228837at2759"/>